<protein>
    <recommendedName>
        <fullName evidence="11">Lipase</fullName>
    </recommendedName>
</protein>
<name>A0ABQ9K788_9CUCU</name>
<evidence type="ECO:0000256" key="4">
    <source>
        <dbReference type="ARBA" id="ARBA00023098"/>
    </source>
</evidence>
<keyword evidence="5" id="KW-0325">Glycoprotein</keyword>
<keyword evidence="10" id="KW-1185">Reference proteome</keyword>
<evidence type="ECO:0000313" key="9">
    <source>
        <dbReference type="EMBL" id="KAJ8985385.1"/>
    </source>
</evidence>
<feature type="chain" id="PRO_5045947090" description="Lipase" evidence="6">
    <location>
        <begin position="20"/>
        <end position="404"/>
    </location>
</feature>
<proteinExistence type="inferred from homology"/>
<comment type="similarity">
    <text evidence="1">Belongs to the AB hydrolase superfamily. Lipase family.</text>
</comment>
<dbReference type="InterPro" id="IPR000073">
    <property type="entry name" value="AB_hydrolase_1"/>
</dbReference>
<feature type="non-terminal residue" evidence="9">
    <location>
        <position position="404"/>
    </location>
</feature>
<dbReference type="InterPro" id="IPR006693">
    <property type="entry name" value="AB_hydrolase_lipase"/>
</dbReference>
<keyword evidence="4" id="KW-0443">Lipid metabolism</keyword>
<dbReference type="InterPro" id="IPR025483">
    <property type="entry name" value="Lipase_euk"/>
</dbReference>
<sequence length="404" mass="45382">MNFIWLFVAVLAPASFTNSAEIRRTFTENKIVNDGIEIQHHPDFGLDISQFLEKYGYPLESYEITTEDGYILTVHRIPHGKDGSQKTEDLDRPPILLMHPLVCSSIDMVNLGPDKSIGLLLADEGYDVWLGNVRGNAWSRRHISLDPDGDAAFWNFTFDDIGLYDIPATIDLILNTTGREQLSYLGHSQGTAQFFVMNTLKPEYNRKVNVMVAFAPIAYMKNITQPLIRWLADNMDLVYGVLADLNINELLPYNDFLTNLVHSFCCDGCGLQELCGDFIGFLVGFDRDQLDGSFIEVMASNAPTGTSTKNIKQFGQLINSGVFGRFDYGILGNLEIYGQLSPPEYDLSLITVPVALYYGGNDTLSLPHKKLFIFNLPKWKNTENNCKALEGQVPSLLLLWTPKR</sequence>
<evidence type="ECO:0008006" key="11">
    <source>
        <dbReference type="Google" id="ProtNLM"/>
    </source>
</evidence>
<accession>A0ABQ9K788</accession>
<evidence type="ECO:0000259" key="8">
    <source>
        <dbReference type="Pfam" id="PF04083"/>
    </source>
</evidence>
<feature type="domain" description="Partial AB-hydrolase lipase" evidence="8">
    <location>
        <begin position="48"/>
        <end position="107"/>
    </location>
</feature>
<evidence type="ECO:0000256" key="2">
    <source>
        <dbReference type="ARBA" id="ARBA00022729"/>
    </source>
</evidence>
<evidence type="ECO:0000256" key="3">
    <source>
        <dbReference type="ARBA" id="ARBA00022963"/>
    </source>
</evidence>
<comment type="caution">
    <text evidence="9">The sequence shown here is derived from an EMBL/GenBank/DDBJ whole genome shotgun (WGS) entry which is preliminary data.</text>
</comment>
<evidence type="ECO:0000259" key="7">
    <source>
        <dbReference type="Pfam" id="PF00561"/>
    </source>
</evidence>
<dbReference type="Pfam" id="PF00561">
    <property type="entry name" value="Abhydrolase_1"/>
    <property type="match status" value="1"/>
</dbReference>
<evidence type="ECO:0000256" key="1">
    <source>
        <dbReference type="ARBA" id="ARBA00010701"/>
    </source>
</evidence>
<feature type="signal peptide" evidence="6">
    <location>
        <begin position="1"/>
        <end position="19"/>
    </location>
</feature>
<dbReference type="Gene3D" id="3.40.50.1820">
    <property type="entry name" value="alpha/beta hydrolase"/>
    <property type="match status" value="1"/>
</dbReference>
<dbReference type="Pfam" id="PF04083">
    <property type="entry name" value="Abhydro_lipase"/>
    <property type="match status" value="1"/>
</dbReference>
<evidence type="ECO:0000256" key="6">
    <source>
        <dbReference type="SAM" id="SignalP"/>
    </source>
</evidence>
<evidence type="ECO:0000313" key="10">
    <source>
        <dbReference type="Proteomes" id="UP001162164"/>
    </source>
</evidence>
<reference evidence="9" key="1">
    <citation type="journal article" date="2023" name="Insect Mol. Biol.">
        <title>Genome sequencing provides insights into the evolution of gene families encoding plant cell wall-degrading enzymes in longhorned beetles.</title>
        <authorList>
            <person name="Shin N.R."/>
            <person name="Okamura Y."/>
            <person name="Kirsch R."/>
            <person name="Pauchet Y."/>
        </authorList>
    </citation>
    <scope>NUCLEOTIDE SEQUENCE</scope>
    <source>
        <strain evidence="9">MMC_N1</strain>
    </source>
</reference>
<feature type="domain" description="AB hydrolase-1" evidence="7">
    <location>
        <begin position="120"/>
        <end position="258"/>
    </location>
</feature>
<dbReference type="SUPFAM" id="SSF53474">
    <property type="entry name" value="alpha/beta-Hydrolases"/>
    <property type="match status" value="1"/>
</dbReference>
<organism evidence="9 10">
    <name type="scientific">Molorchus minor</name>
    <dbReference type="NCBI Taxonomy" id="1323400"/>
    <lineage>
        <taxon>Eukaryota</taxon>
        <taxon>Metazoa</taxon>
        <taxon>Ecdysozoa</taxon>
        <taxon>Arthropoda</taxon>
        <taxon>Hexapoda</taxon>
        <taxon>Insecta</taxon>
        <taxon>Pterygota</taxon>
        <taxon>Neoptera</taxon>
        <taxon>Endopterygota</taxon>
        <taxon>Coleoptera</taxon>
        <taxon>Polyphaga</taxon>
        <taxon>Cucujiformia</taxon>
        <taxon>Chrysomeloidea</taxon>
        <taxon>Cerambycidae</taxon>
        <taxon>Lamiinae</taxon>
        <taxon>Monochamini</taxon>
        <taxon>Molorchus</taxon>
    </lineage>
</organism>
<keyword evidence="2 6" id="KW-0732">Signal</keyword>
<evidence type="ECO:0000256" key="5">
    <source>
        <dbReference type="ARBA" id="ARBA00023180"/>
    </source>
</evidence>
<dbReference type="PANTHER" id="PTHR11005">
    <property type="entry name" value="LYSOSOMAL ACID LIPASE-RELATED"/>
    <property type="match status" value="1"/>
</dbReference>
<dbReference type="Proteomes" id="UP001162164">
    <property type="component" value="Unassembled WGS sequence"/>
</dbReference>
<dbReference type="PIRSF" id="PIRSF000862">
    <property type="entry name" value="Steryl_ester_lip"/>
    <property type="match status" value="1"/>
</dbReference>
<gene>
    <name evidence="9" type="ORF">NQ317_007542</name>
</gene>
<dbReference type="InterPro" id="IPR029058">
    <property type="entry name" value="AB_hydrolase_fold"/>
</dbReference>
<dbReference type="EMBL" id="JAPWTJ010000015">
    <property type="protein sequence ID" value="KAJ8985385.1"/>
    <property type="molecule type" value="Genomic_DNA"/>
</dbReference>
<keyword evidence="3" id="KW-0442">Lipid degradation</keyword>